<dbReference type="Proteomes" id="UP000636661">
    <property type="component" value="Unassembled WGS sequence"/>
</dbReference>
<evidence type="ECO:0000256" key="2">
    <source>
        <dbReference type="SAM" id="SignalP"/>
    </source>
</evidence>
<dbReference type="Gene3D" id="3.40.50.1000">
    <property type="entry name" value="HAD superfamily/HAD-like"/>
    <property type="match status" value="1"/>
</dbReference>
<dbReference type="InterPro" id="IPR005519">
    <property type="entry name" value="Acid_phosphat_B-like"/>
</dbReference>
<accession>A0A918HWP8</accession>
<dbReference type="PANTHER" id="PTHR31284:SF10">
    <property type="entry name" value="ACID PHOSPHATASE-LIKE PROTEIN"/>
    <property type="match status" value="1"/>
</dbReference>
<keyword evidence="4" id="KW-1185">Reference proteome</keyword>
<feature type="chain" id="PRO_5037885370" evidence="2">
    <location>
        <begin position="25"/>
        <end position="209"/>
    </location>
</feature>
<dbReference type="SUPFAM" id="SSF56784">
    <property type="entry name" value="HAD-like"/>
    <property type="match status" value="1"/>
</dbReference>
<dbReference type="InterPro" id="IPR023214">
    <property type="entry name" value="HAD_sf"/>
</dbReference>
<gene>
    <name evidence="3" type="ORF">GCM10010274_27460</name>
</gene>
<organism evidence="3 4">
    <name type="scientific">Streptomyces lavendofoliae</name>
    <dbReference type="NCBI Taxonomy" id="67314"/>
    <lineage>
        <taxon>Bacteria</taxon>
        <taxon>Bacillati</taxon>
        <taxon>Actinomycetota</taxon>
        <taxon>Actinomycetes</taxon>
        <taxon>Kitasatosporales</taxon>
        <taxon>Streptomycetaceae</taxon>
        <taxon>Streptomyces</taxon>
    </lineage>
</organism>
<name>A0A918HWP8_9ACTN</name>
<reference evidence="3" key="2">
    <citation type="submission" date="2020-09" db="EMBL/GenBank/DDBJ databases">
        <authorList>
            <person name="Sun Q."/>
            <person name="Ohkuma M."/>
        </authorList>
    </citation>
    <scope>NUCLEOTIDE SEQUENCE</scope>
    <source>
        <strain evidence="3">JCM 4391</strain>
    </source>
</reference>
<evidence type="ECO:0000313" key="4">
    <source>
        <dbReference type="Proteomes" id="UP000636661"/>
    </source>
</evidence>
<dbReference type="EMBL" id="BMTP01000006">
    <property type="protein sequence ID" value="GGU38560.1"/>
    <property type="molecule type" value="Genomic_DNA"/>
</dbReference>
<protein>
    <submittedName>
        <fullName evidence="3">Hydrolase</fullName>
    </submittedName>
</protein>
<sequence length="209" mass="22484">MALTAAALALTTATTAATTTTATAAPPAAPAGHVATTTGDARLAGVDYATWQRDVAAALGQARPYIEQRTSSAQGRKLALVLDIDNTSLETDFHPFWEYPTPAVRPVLDLVRYADSRGVDVFFVTARPGILHAPTTYNLRAVGYPVDGLYVRDLPDLFDEVSRYKTDKRAEIEAKGYTIIANIGNRPTDLTGGHAEKTFKLPDYDGELS</sequence>
<dbReference type="InterPro" id="IPR036412">
    <property type="entry name" value="HAD-like_sf"/>
</dbReference>
<keyword evidence="3" id="KW-0378">Hydrolase</keyword>
<keyword evidence="1 2" id="KW-0732">Signal</keyword>
<evidence type="ECO:0000256" key="1">
    <source>
        <dbReference type="ARBA" id="ARBA00022729"/>
    </source>
</evidence>
<comment type="caution">
    <text evidence="3">The sequence shown here is derived from an EMBL/GenBank/DDBJ whole genome shotgun (WGS) entry which is preliminary data.</text>
</comment>
<dbReference type="GO" id="GO:0016787">
    <property type="term" value="F:hydrolase activity"/>
    <property type="evidence" value="ECO:0007669"/>
    <property type="project" value="UniProtKB-KW"/>
</dbReference>
<proteinExistence type="predicted"/>
<feature type="signal peptide" evidence="2">
    <location>
        <begin position="1"/>
        <end position="24"/>
    </location>
</feature>
<reference evidence="3" key="1">
    <citation type="journal article" date="2014" name="Int. J. Syst. Evol. Microbiol.">
        <title>Complete genome sequence of Corynebacterium casei LMG S-19264T (=DSM 44701T), isolated from a smear-ripened cheese.</title>
        <authorList>
            <consortium name="US DOE Joint Genome Institute (JGI-PGF)"/>
            <person name="Walter F."/>
            <person name="Albersmeier A."/>
            <person name="Kalinowski J."/>
            <person name="Ruckert C."/>
        </authorList>
    </citation>
    <scope>NUCLEOTIDE SEQUENCE</scope>
    <source>
        <strain evidence="3">JCM 4391</strain>
    </source>
</reference>
<dbReference type="PANTHER" id="PTHR31284">
    <property type="entry name" value="ACID PHOSPHATASE-LIKE PROTEIN"/>
    <property type="match status" value="1"/>
</dbReference>
<evidence type="ECO:0000313" key="3">
    <source>
        <dbReference type="EMBL" id="GGU38560.1"/>
    </source>
</evidence>
<dbReference type="AlphaFoldDB" id="A0A918HWP8"/>
<dbReference type="Pfam" id="PF03767">
    <property type="entry name" value="Acid_phosphat_B"/>
    <property type="match status" value="1"/>
</dbReference>